<sequence>MALSRVAGSEDIYISGIFAFRRASLLEEHGITHVLSVIKYSLDPSRGFDSGRYKHLSIDIDDVEEADILVHLPRIVRFVHEGLYGGGASSASGAVGAGEGGAGIRSRDPDDDAITPAPLPANTPSDHLARLSLSPPTSPSPSSANGTVPTGSVLVHCAMGKSRSVTAVIAYLLWKHPHRFGAAEGRDPDRRPEGASRAAVVRALKWIRQTRGVAEPNDGFMRQLELWWEMGCPAGSDDSVERHRTYRRWAYRREVEEAAKLGMAPDRLLFEDEELKARGTAGGVSTGGIGDGSQENDQPTTEAGLELRCKKCRRVLATKAFIVAHDSSNSGKPQTAACSHFIEPLSWMRPTLEEGLLEGRLTCPAAKCGASIGRYSWQGFKCSCGEWVCPAFCLQRSKVDEVATSPPRGPVGRAVAGAEAERMAALGIRLPPGATKQNL</sequence>
<dbReference type="AlphaFoldDB" id="A0AA38RE27"/>
<dbReference type="PROSITE" id="PS50056">
    <property type="entry name" value="TYR_PHOSPHATASE_2"/>
    <property type="match status" value="1"/>
</dbReference>
<evidence type="ECO:0000256" key="3">
    <source>
        <dbReference type="ARBA" id="ARBA00022801"/>
    </source>
</evidence>
<proteinExistence type="inferred from homology"/>
<dbReference type="Gene3D" id="3.90.190.10">
    <property type="entry name" value="Protein tyrosine phosphatase superfamily"/>
    <property type="match status" value="1"/>
</dbReference>
<comment type="similarity">
    <text evidence="1">Belongs to the protein-tyrosine phosphatase family. Non-receptor class dual specificity subfamily.</text>
</comment>
<evidence type="ECO:0000259" key="6">
    <source>
        <dbReference type="PROSITE" id="PS50056"/>
    </source>
</evidence>
<dbReference type="GO" id="GO:0005634">
    <property type="term" value="C:nucleus"/>
    <property type="evidence" value="ECO:0007669"/>
    <property type="project" value="TreeGrafter"/>
</dbReference>
<keyword evidence="8" id="KW-1185">Reference proteome</keyword>
<dbReference type="PANTHER" id="PTHR45848">
    <property type="entry name" value="DUAL SPECIFICITY PROTEIN PHOSPHATASE 12 FAMILY MEMBER"/>
    <property type="match status" value="1"/>
</dbReference>
<evidence type="ECO:0000256" key="1">
    <source>
        <dbReference type="ARBA" id="ARBA00008601"/>
    </source>
</evidence>
<dbReference type="EMBL" id="JANBVN010000181">
    <property type="protein sequence ID" value="KAJ9134527.1"/>
    <property type="molecule type" value="Genomic_DNA"/>
</dbReference>
<dbReference type="EC" id="3.1.3.48" evidence="2"/>
<feature type="region of interest" description="Disordered" evidence="5">
    <location>
        <begin position="93"/>
        <end position="148"/>
    </location>
</feature>
<dbReference type="SUPFAM" id="SSF52799">
    <property type="entry name" value="(Phosphotyrosine protein) phosphatases II"/>
    <property type="match status" value="1"/>
</dbReference>
<evidence type="ECO:0000256" key="4">
    <source>
        <dbReference type="ARBA" id="ARBA00022912"/>
    </source>
</evidence>
<dbReference type="GO" id="GO:0008138">
    <property type="term" value="F:protein tyrosine/serine/threonine phosphatase activity"/>
    <property type="evidence" value="ECO:0007669"/>
    <property type="project" value="TreeGrafter"/>
</dbReference>
<feature type="domain" description="Tyrosine specific protein phosphatases" evidence="6">
    <location>
        <begin position="145"/>
        <end position="211"/>
    </location>
</feature>
<feature type="region of interest" description="Disordered" evidence="5">
    <location>
        <begin position="280"/>
        <end position="300"/>
    </location>
</feature>
<dbReference type="InterPro" id="IPR020422">
    <property type="entry name" value="TYR_PHOSPHATASE_DUAL_dom"/>
</dbReference>
<name>A0AA38RE27_9PEZI</name>
<dbReference type="GO" id="GO:0004725">
    <property type="term" value="F:protein tyrosine phosphatase activity"/>
    <property type="evidence" value="ECO:0007669"/>
    <property type="project" value="UniProtKB-EC"/>
</dbReference>
<keyword evidence="3" id="KW-0378">Hydrolase</keyword>
<accession>A0AA38RE27</accession>
<reference evidence="7" key="1">
    <citation type="submission" date="2022-07" db="EMBL/GenBank/DDBJ databases">
        <title>Fungi with potential for degradation of polypropylene.</title>
        <authorList>
            <person name="Gostincar C."/>
        </authorList>
    </citation>
    <scope>NUCLEOTIDE SEQUENCE</scope>
    <source>
        <strain evidence="7">EXF-13287</strain>
    </source>
</reference>
<dbReference type="PANTHER" id="PTHR45848:SF4">
    <property type="entry name" value="DUAL SPECIFICITY PROTEIN PHOSPHATASE 12"/>
    <property type="match status" value="1"/>
</dbReference>
<feature type="compositionally biased region" description="Low complexity" evidence="5">
    <location>
        <begin position="131"/>
        <end position="143"/>
    </location>
</feature>
<keyword evidence="4" id="KW-0904">Protein phosphatase</keyword>
<evidence type="ECO:0000256" key="2">
    <source>
        <dbReference type="ARBA" id="ARBA00013064"/>
    </source>
</evidence>
<dbReference type="Proteomes" id="UP001174691">
    <property type="component" value="Unassembled WGS sequence"/>
</dbReference>
<gene>
    <name evidence="7" type="ORF">NKR19_g8628</name>
</gene>
<comment type="caution">
    <text evidence="7">The sequence shown here is derived from an EMBL/GenBank/DDBJ whole genome shotgun (WGS) entry which is preliminary data.</text>
</comment>
<evidence type="ECO:0000313" key="7">
    <source>
        <dbReference type="EMBL" id="KAJ9134527.1"/>
    </source>
</evidence>
<evidence type="ECO:0000256" key="5">
    <source>
        <dbReference type="SAM" id="MobiDB-lite"/>
    </source>
</evidence>
<feature type="compositionally biased region" description="Gly residues" evidence="5">
    <location>
        <begin position="280"/>
        <end position="291"/>
    </location>
</feature>
<dbReference type="SMART" id="SM00195">
    <property type="entry name" value="DSPc"/>
    <property type="match status" value="1"/>
</dbReference>
<dbReference type="InterPro" id="IPR029021">
    <property type="entry name" value="Prot-tyrosine_phosphatase-like"/>
</dbReference>
<evidence type="ECO:0000313" key="8">
    <source>
        <dbReference type="Proteomes" id="UP001174691"/>
    </source>
</evidence>
<protein>
    <recommendedName>
        <fullName evidence="2">protein-tyrosine-phosphatase</fullName>
        <ecNumber evidence="2">3.1.3.48</ecNumber>
    </recommendedName>
</protein>
<dbReference type="InterPro" id="IPR000387">
    <property type="entry name" value="Tyr_Pase_dom"/>
</dbReference>
<organism evidence="7 8">
    <name type="scientific">Coniochaeta hoffmannii</name>
    <dbReference type="NCBI Taxonomy" id="91930"/>
    <lineage>
        <taxon>Eukaryota</taxon>
        <taxon>Fungi</taxon>
        <taxon>Dikarya</taxon>
        <taxon>Ascomycota</taxon>
        <taxon>Pezizomycotina</taxon>
        <taxon>Sordariomycetes</taxon>
        <taxon>Sordariomycetidae</taxon>
        <taxon>Coniochaetales</taxon>
        <taxon>Coniochaetaceae</taxon>
        <taxon>Coniochaeta</taxon>
    </lineage>
</organism>
<dbReference type="CDD" id="cd14518">
    <property type="entry name" value="DSP_fungal_YVH1"/>
    <property type="match status" value="1"/>
</dbReference>